<dbReference type="GO" id="GO:0001709">
    <property type="term" value="P:cell fate determination"/>
    <property type="evidence" value="ECO:0007669"/>
    <property type="project" value="TreeGrafter"/>
</dbReference>
<dbReference type="EMBL" id="CP097510">
    <property type="protein sequence ID" value="URE25105.1"/>
    <property type="molecule type" value="Genomic_DNA"/>
</dbReference>
<keyword evidence="2" id="KW-0812">Transmembrane</keyword>
<evidence type="ECO:0000313" key="4">
    <source>
        <dbReference type="Proteomes" id="UP001055439"/>
    </source>
</evidence>
<dbReference type="OrthoDB" id="1572689at2759"/>
<feature type="transmembrane region" description="Helical" evidence="2">
    <location>
        <begin position="22"/>
        <end position="44"/>
    </location>
</feature>
<evidence type="ECO:0000313" key="3">
    <source>
        <dbReference type="EMBL" id="URE25105.1"/>
    </source>
</evidence>
<protein>
    <submittedName>
        <fullName evidence="3">Uncharacterized protein</fullName>
    </submittedName>
</protein>
<gene>
    <name evidence="3" type="ORF">MUK42_07352</name>
</gene>
<evidence type="ECO:0000256" key="1">
    <source>
        <dbReference type="ARBA" id="ARBA00022729"/>
    </source>
</evidence>
<evidence type="ECO:0000256" key="2">
    <source>
        <dbReference type="SAM" id="Phobius"/>
    </source>
</evidence>
<organism evidence="3 4">
    <name type="scientific">Musa troglodytarum</name>
    <name type="common">fe'i banana</name>
    <dbReference type="NCBI Taxonomy" id="320322"/>
    <lineage>
        <taxon>Eukaryota</taxon>
        <taxon>Viridiplantae</taxon>
        <taxon>Streptophyta</taxon>
        <taxon>Embryophyta</taxon>
        <taxon>Tracheophyta</taxon>
        <taxon>Spermatophyta</taxon>
        <taxon>Magnoliopsida</taxon>
        <taxon>Liliopsida</taxon>
        <taxon>Zingiberales</taxon>
        <taxon>Musaceae</taxon>
        <taxon>Musa</taxon>
    </lineage>
</organism>
<dbReference type="Pfam" id="PF24068">
    <property type="entry name" value="TPD1_C"/>
    <property type="match status" value="1"/>
</dbReference>
<keyword evidence="2" id="KW-1133">Transmembrane helix</keyword>
<proteinExistence type="predicted"/>
<dbReference type="EMBL" id="CP097510">
    <property type="protein sequence ID" value="URE25104.1"/>
    <property type="molecule type" value="Genomic_DNA"/>
</dbReference>
<sequence length="199" mass="21218">MPGEGSRSPDQRRRGGVSGRRMAVAAASASVVALLLLLTLGCYWTRADGRQFGFGFRFQQLRSVSVSNRKLLHVDAGAKSSSSSASRSTDRIGDRCSVDDIVVNQGTTPPLPSGIPTYTATVLNLCSLRNGCAMGQIHLSCGTFSSARLINPRIFRRLRINDCLVNDGRPLAPGASISFQYANSFSYPLSVSSATCVPS</sequence>
<dbReference type="PANTHER" id="PTHR33184:SF67">
    <property type="entry name" value="PROTEIN TAPETUM DETERMINANT 1"/>
    <property type="match status" value="1"/>
</dbReference>
<keyword evidence="2" id="KW-0472">Membrane</keyword>
<keyword evidence="1" id="KW-0732">Signal</keyword>
<dbReference type="AlphaFoldDB" id="A0A9E7H1J7"/>
<dbReference type="InterPro" id="IPR040361">
    <property type="entry name" value="TPD1"/>
</dbReference>
<accession>A0A9E7H1J7</accession>
<dbReference type="Proteomes" id="UP001055439">
    <property type="component" value="Chromosome 8"/>
</dbReference>
<dbReference type="PANTHER" id="PTHR33184">
    <property type="entry name" value="PROTEIN TAPETUM DETERMINANT 1-LIKE-RELATED"/>
    <property type="match status" value="1"/>
</dbReference>
<keyword evidence="4" id="KW-1185">Reference proteome</keyword>
<name>A0A9E7H1J7_9LILI</name>
<reference evidence="3" key="1">
    <citation type="submission" date="2022-05" db="EMBL/GenBank/DDBJ databases">
        <title>The Musa troglodytarum L. genome provides insights into the mechanism of non-climacteric behaviour and enrichment of carotenoids.</title>
        <authorList>
            <person name="Wang J."/>
        </authorList>
    </citation>
    <scope>NUCLEOTIDE SEQUENCE</scope>
    <source>
        <tissue evidence="3">Leaf</tissue>
    </source>
</reference>